<dbReference type="STRING" id="1796616.A4V09_12655"/>
<dbReference type="EMBL" id="CP015405">
    <property type="protein sequence ID" value="ANU76546.1"/>
    <property type="molecule type" value="Genomic_DNA"/>
</dbReference>
<sequence length="266" mass="30468">MKLTILGTGNAAVTKCYNTCFALTEGNQHFLVDAGGGNGILGRLNETEIPIQDIHDIFVTHEHVDHLLGVVWMIRMIGTAIEQEKYRGELRIYCHEELKNILTTITTLTIQKKVTKHLGERIRFITVEHGSRAEILGCETIFFDIFSTKAKQFGFTLKTKEGVRLTCAGDEPYNAKDEGFIKGSDWLMHEAFCLYSQRETFKPYEKHHSTVKDACMMAEELGVSNLILYHTEDKNLEERKRLYTEEGKGYYRGNLFVPEDLECFEL</sequence>
<gene>
    <name evidence="2" type="ORF">A4V09_12655</name>
</gene>
<organism evidence="2 3">
    <name type="scientific">Blautia pseudococcoides</name>
    <dbReference type="NCBI Taxonomy" id="1796616"/>
    <lineage>
        <taxon>Bacteria</taxon>
        <taxon>Bacillati</taxon>
        <taxon>Bacillota</taxon>
        <taxon>Clostridia</taxon>
        <taxon>Lachnospirales</taxon>
        <taxon>Lachnospiraceae</taxon>
        <taxon>Blautia</taxon>
    </lineage>
</organism>
<dbReference type="Pfam" id="PF23023">
    <property type="entry name" value="Anti-Pycsar_Apyc1"/>
    <property type="match status" value="1"/>
</dbReference>
<protein>
    <submittedName>
        <fullName evidence="2">MBL fold metallo-hydrolase</fullName>
    </submittedName>
</protein>
<dbReference type="RefSeq" id="WP_065542707.1">
    <property type="nucleotide sequence ID" value="NZ_CP015405.2"/>
</dbReference>
<dbReference type="PANTHER" id="PTHR46018:SF2">
    <property type="entry name" value="ZINC PHOSPHODIESTERASE ELAC PROTEIN 1"/>
    <property type="match status" value="1"/>
</dbReference>
<name>A0A1C7IA44_9FIRM</name>
<keyword evidence="1" id="KW-0540">Nuclease</keyword>
<evidence type="ECO:0000256" key="1">
    <source>
        <dbReference type="ARBA" id="ARBA00022759"/>
    </source>
</evidence>
<dbReference type="OrthoDB" id="9794898at2"/>
<dbReference type="PANTHER" id="PTHR46018">
    <property type="entry name" value="ZINC PHOSPHODIESTERASE ELAC PROTEIN 1"/>
    <property type="match status" value="1"/>
</dbReference>
<reference evidence="2" key="1">
    <citation type="submission" date="2017-04" db="EMBL/GenBank/DDBJ databases">
        <title>Complete Genome Sequences of Twelve Strains of a Stable Defined Moderately Diverse Mouse Microbiota 2 (sDMDMm2).</title>
        <authorList>
            <person name="Uchimura Y."/>
            <person name="Wyss M."/>
            <person name="Brugiroux S."/>
            <person name="Limenitakis J.P."/>
            <person name="Stecher B."/>
            <person name="McCoy K.D."/>
            <person name="Macpherson A.J."/>
        </authorList>
    </citation>
    <scope>NUCLEOTIDE SEQUENCE</scope>
    <source>
        <strain evidence="2">YL58</strain>
    </source>
</reference>
<dbReference type="Proteomes" id="UP000092574">
    <property type="component" value="Chromosome"/>
</dbReference>
<accession>A0A1C7IA44</accession>
<dbReference type="KEGG" id="byl:A4V09_12655"/>
<keyword evidence="3" id="KW-1185">Reference proteome</keyword>
<dbReference type="SUPFAM" id="SSF56281">
    <property type="entry name" value="Metallo-hydrolase/oxidoreductase"/>
    <property type="match status" value="1"/>
</dbReference>
<dbReference type="Gene3D" id="3.60.15.10">
    <property type="entry name" value="Ribonuclease Z/Hydroxyacylglutathione hydrolase-like"/>
    <property type="match status" value="1"/>
</dbReference>
<keyword evidence="1" id="KW-0255">Endonuclease</keyword>
<dbReference type="AlphaFoldDB" id="A0A1C7IA44"/>
<evidence type="ECO:0000313" key="3">
    <source>
        <dbReference type="Proteomes" id="UP000092574"/>
    </source>
</evidence>
<dbReference type="InterPro" id="IPR036866">
    <property type="entry name" value="RibonucZ/Hydroxyglut_hydro"/>
</dbReference>
<proteinExistence type="predicted"/>
<evidence type="ECO:0000313" key="2">
    <source>
        <dbReference type="EMBL" id="ANU76546.1"/>
    </source>
</evidence>
<dbReference type="GO" id="GO:0042781">
    <property type="term" value="F:3'-tRNA processing endoribonuclease activity"/>
    <property type="evidence" value="ECO:0007669"/>
    <property type="project" value="TreeGrafter"/>
</dbReference>
<keyword evidence="1" id="KW-0378">Hydrolase</keyword>